<name>A0A2X0LSP6_9BASI</name>
<dbReference type="Proteomes" id="UP000249464">
    <property type="component" value="Unassembled WGS sequence"/>
</dbReference>
<protein>
    <submittedName>
        <fullName evidence="2">BQ5605_C012g06908 protein</fullName>
    </submittedName>
</protein>
<organism evidence="2 3">
    <name type="scientific">Microbotryum silenes-dioicae</name>
    <dbReference type="NCBI Taxonomy" id="796604"/>
    <lineage>
        <taxon>Eukaryota</taxon>
        <taxon>Fungi</taxon>
        <taxon>Dikarya</taxon>
        <taxon>Basidiomycota</taxon>
        <taxon>Pucciniomycotina</taxon>
        <taxon>Microbotryomycetes</taxon>
        <taxon>Microbotryales</taxon>
        <taxon>Microbotryaceae</taxon>
        <taxon>Microbotryum</taxon>
    </lineage>
</organism>
<proteinExistence type="predicted"/>
<sequence length="190" mass="20140">MALPAANLTTTEDLSKKTSPSIRVFKRNHDGELLTSGLDQGGVRKDHFALAPVGSGQACQRVPRRADDEPGPAVFSETNWMLFAAFPAVCLATVLCSVQEYRCGLPGPHRPTPPSDLSVAFDAVIHYPAGVSSRGLRGPRVGSACAAQVAHSHTPALHNTVGRQTAGKAAKSIRLRYAQSCCSVLGFYNT</sequence>
<gene>
    <name evidence="2" type="primary">BQ5605_C012g06908</name>
    <name evidence="2" type="ORF">BQ5605_C012G06908</name>
</gene>
<accession>A0A2X0LSP6</accession>
<feature type="compositionally biased region" description="Polar residues" evidence="1">
    <location>
        <begin position="7"/>
        <end position="20"/>
    </location>
</feature>
<dbReference type="EMBL" id="FQNC01000014">
    <property type="protein sequence ID" value="SGY16553.1"/>
    <property type="molecule type" value="Genomic_DNA"/>
</dbReference>
<evidence type="ECO:0000256" key="1">
    <source>
        <dbReference type="SAM" id="MobiDB-lite"/>
    </source>
</evidence>
<evidence type="ECO:0000313" key="3">
    <source>
        <dbReference type="Proteomes" id="UP000249464"/>
    </source>
</evidence>
<evidence type="ECO:0000313" key="2">
    <source>
        <dbReference type="EMBL" id="SGY16553.1"/>
    </source>
</evidence>
<keyword evidence="3" id="KW-1185">Reference proteome</keyword>
<feature type="region of interest" description="Disordered" evidence="1">
    <location>
        <begin position="1"/>
        <end position="20"/>
    </location>
</feature>
<reference evidence="2 3" key="1">
    <citation type="submission" date="2016-11" db="EMBL/GenBank/DDBJ databases">
        <authorList>
            <person name="Jaros S."/>
            <person name="Januszkiewicz K."/>
            <person name="Wedrychowicz H."/>
        </authorList>
    </citation>
    <scope>NUCLEOTIDE SEQUENCE [LARGE SCALE GENOMIC DNA]</scope>
</reference>
<dbReference type="AlphaFoldDB" id="A0A2X0LSP6"/>